<protein>
    <recommendedName>
        <fullName evidence="3">NmrA-like domain-containing protein</fullName>
    </recommendedName>
</protein>
<reference evidence="4 5" key="1">
    <citation type="submission" date="2017-07" db="EMBL/GenBank/DDBJ databases">
        <title>Paenibacillus herberti R33 genome sequencing and assembly.</title>
        <authorList>
            <person name="Su W."/>
        </authorList>
    </citation>
    <scope>NUCLEOTIDE SEQUENCE [LARGE SCALE GENOMIC DNA]</scope>
    <source>
        <strain evidence="4 5">R33</strain>
    </source>
</reference>
<dbReference type="OrthoDB" id="9794300at2"/>
<accession>A0A229NUI9</accession>
<comment type="similarity">
    <text evidence="1">Belongs to the NmrA-type oxidoreductase family.</text>
</comment>
<dbReference type="Gene3D" id="3.90.25.10">
    <property type="entry name" value="UDP-galactose 4-epimerase, domain 1"/>
    <property type="match status" value="1"/>
</dbReference>
<dbReference type="PANTHER" id="PTHR42748:SF7">
    <property type="entry name" value="NMRA LIKE REDOX SENSOR 1-RELATED"/>
    <property type="match status" value="1"/>
</dbReference>
<organism evidence="4 5">
    <name type="scientific">Paenibacillus herberti</name>
    <dbReference type="NCBI Taxonomy" id="1619309"/>
    <lineage>
        <taxon>Bacteria</taxon>
        <taxon>Bacillati</taxon>
        <taxon>Bacillota</taxon>
        <taxon>Bacilli</taxon>
        <taxon>Bacillales</taxon>
        <taxon>Paenibacillaceae</taxon>
        <taxon>Paenibacillus</taxon>
    </lineage>
</organism>
<dbReference type="Gene3D" id="3.40.50.720">
    <property type="entry name" value="NAD(P)-binding Rossmann-like Domain"/>
    <property type="match status" value="1"/>
</dbReference>
<keyword evidence="5" id="KW-1185">Reference proteome</keyword>
<sequence length="295" mass="31312">MTKKQVLVYGASGVQGGAVAQKLIEGGYEVHALARSNEKAEQLRSAGINPVIGDLDNVQSLAKAHEAATIVYLQLPVLFNSTAVSRFIQHAVDAAKAAQTELLVVNTNVFVPEQATDTTALKLKRQLKDAVVQSGLPYIFLQPTLYLENLCLPGILQGNVLAYPVPAQMPISWISIEDAAKYAVYAIEHPELAGQTVQVHAPDAVTGDQLAELFSKALGRPVNFHSLATTDFEAALTPFLGAETSAGLAGLYAWIGANGQLMPQPGTSATTISDHVSGTPTAEWVKQAVQNGIFK</sequence>
<dbReference type="InterPro" id="IPR036291">
    <property type="entry name" value="NAD(P)-bd_dom_sf"/>
</dbReference>
<feature type="domain" description="NmrA-like" evidence="3">
    <location>
        <begin position="2"/>
        <end position="253"/>
    </location>
</feature>
<proteinExistence type="inferred from homology"/>
<evidence type="ECO:0000259" key="3">
    <source>
        <dbReference type="Pfam" id="PF05368"/>
    </source>
</evidence>
<dbReference type="InterPro" id="IPR051164">
    <property type="entry name" value="NmrA-like_oxidored"/>
</dbReference>
<dbReference type="EMBL" id="NMUQ01000003">
    <property type="protein sequence ID" value="OXM13546.1"/>
    <property type="molecule type" value="Genomic_DNA"/>
</dbReference>
<name>A0A229NUI9_9BACL</name>
<dbReference type="Proteomes" id="UP000215145">
    <property type="component" value="Unassembled WGS sequence"/>
</dbReference>
<dbReference type="PANTHER" id="PTHR42748">
    <property type="entry name" value="NITROGEN METABOLITE REPRESSION PROTEIN NMRA FAMILY MEMBER"/>
    <property type="match status" value="1"/>
</dbReference>
<comment type="caution">
    <text evidence="4">The sequence shown here is derived from an EMBL/GenBank/DDBJ whole genome shotgun (WGS) entry which is preliminary data.</text>
</comment>
<dbReference type="InterPro" id="IPR008030">
    <property type="entry name" value="NmrA-like"/>
</dbReference>
<evidence type="ECO:0000256" key="1">
    <source>
        <dbReference type="ARBA" id="ARBA00006328"/>
    </source>
</evidence>
<evidence type="ECO:0000313" key="4">
    <source>
        <dbReference type="EMBL" id="OXM13546.1"/>
    </source>
</evidence>
<dbReference type="RefSeq" id="WP_089526250.1">
    <property type="nucleotide sequence ID" value="NZ_NMUQ01000003.1"/>
</dbReference>
<dbReference type="AlphaFoldDB" id="A0A229NUI9"/>
<keyword evidence="2" id="KW-0521">NADP</keyword>
<dbReference type="SUPFAM" id="SSF51735">
    <property type="entry name" value="NAD(P)-binding Rossmann-fold domains"/>
    <property type="match status" value="1"/>
</dbReference>
<dbReference type="Pfam" id="PF05368">
    <property type="entry name" value="NmrA"/>
    <property type="match status" value="1"/>
</dbReference>
<evidence type="ECO:0000256" key="2">
    <source>
        <dbReference type="ARBA" id="ARBA00022857"/>
    </source>
</evidence>
<gene>
    <name evidence="4" type="ORF">CGZ75_21160</name>
</gene>
<evidence type="ECO:0000313" key="5">
    <source>
        <dbReference type="Proteomes" id="UP000215145"/>
    </source>
</evidence>